<proteinExistence type="predicted"/>
<name>A0A9E2BJ58_PSYF1</name>
<evidence type="ECO:0000313" key="1">
    <source>
        <dbReference type="EMBL" id="MBT9146152.1"/>
    </source>
</evidence>
<gene>
    <name evidence="1" type="ORF">DDT42_02034</name>
</gene>
<organism evidence="1 2">
    <name type="scientific">Psychracetigena formicireducens</name>
    <dbReference type="NCBI Taxonomy" id="2986056"/>
    <lineage>
        <taxon>Bacteria</taxon>
        <taxon>Bacillati</taxon>
        <taxon>Candidatus Lithacetigenota</taxon>
        <taxon>Candidatus Psychracetigena</taxon>
    </lineage>
</organism>
<dbReference type="EMBL" id="QLTW01000350">
    <property type="protein sequence ID" value="MBT9146152.1"/>
    <property type="molecule type" value="Genomic_DNA"/>
</dbReference>
<accession>A0A9E2BJ58</accession>
<protein>
    <submittedName>
        <fullName evidence="1">Uncharacterized protein</fullName>
    </submittedName>
</protein>
<evidence type="ECO:0000313" key="2">
    <source>
        <dbReference type="Proteomes" id="UP000811545"/>
    </source>
</evidence>
<dbReference type="AlphaFoldDB" id="A0A9E2BJ58"/>
<reference evidence="1 2" key="1">
    <citation type="journal article" date="2021" name="bioRxiv">
        <title>Unique metabolic strategies in Hadean analogues reveal hints for primordial physiology.</title>
        <authorList>
            <person name="Nobu M.K."/>
            <person name="Nakai R."/>
            <person name="Tamazawa S."/>
            <person name="Mori H."/>
            <person name="Toyoda A."/>
            <person name="Ijiri A."/>
            <person name="Suzuki S."/>
            <person name="Kurokawa K."/>
            <person name="Kamagata Y."/>
            <person name="Tamaki H."/>
        </authorList>
    </citation>
    <scope>NUCLEOTIDE SEQUENCE [LARGE SCALE GENOMIC DNA]</scope>
    <source>
        <strain evidence="1">BS525</strain>
    </source>
</reference>
<sequence length="116" mass="12616">MVNKAMGPIRTIREGLEGIVSAARRAIEWVGRQKEAAARGVGRFIGGILPGRQMGGLITQTAPYLLHKGEYVQPTHRARAGAISITITGNTFFGEKQAVEELGNMILRSLKGQIRF</sequence>
<comment type="caution">
    <text evidence="1">The sequence shown here is derived from an EMBL/GenBank/DDBJ whole genome shotgun (WGS) entry which is preliminary data.</text>
</comment>
<dbReference type="Proteomes" id="UP000811545">
    <property type="component" value="Unassembled WGS sequence"/>
</dbReference>